<comment type="subcellular location">
    <subcellularLocation>
        <location evidence="1">Membrane</location>
        <topology evidence="1">Multi-pass membrane protein</topology>
    </subcellularLocation>
</comment>
<protein>
    <recommendedName>
        <fullName evidence="6">STAS domain-containing protein</fullName>
    </recommendedName>
</protein>
<feature type="transmembrane region" description="Helical" evidence="5">
    <location>
        <begin position="194"/>
        <end position="213"/>
    </location>
</feature>
<dbReference type="Pfam" id="PF01740">
    <property type="entry name" value="STAS"/>
    <property type="match status" value="1"/>
</dbReference>
<dbReference type="AlphaFoldDB" id="A0A9W8AVF5"/>
<dbReference type="GO" id="GO:0016020">
    <property type="term" value="C:membrane"/>
    <property type="evidence" value="ECO:0007669"/>
    <property type="project" value="UniProtKB-SubCell"/>
</dbReference>
<feature type="transmembrane region" description="Helical" evidence="5">
    <location>
        <begin position="280"/>
        <end position="298"/>
    </location>
</feature>
<dbReference type="SUPFAM" id="SSF52091">
    <property type="entry name" value="SpoIIaa-like"/>
    <property type="match status" value="1"/>
</dbReference>
<dbReference type="PROSITE" id="PS50801">
    <property type="entry name" value="STAS"/>
    <property type="match status" value="1"/>
</dbReference>
<evidence type="ECO:0000256" key="4">
    <source>
        <dbReference type="ARBA" id="ARBA00023136"/>
    </source>
</evidence>
<organism evidence="7 8">
    <name type="scientific">Dispira parvispora</name>
    <dbReference type="NCBI Taxonomy" id="1520584"/>
    <lineage>
        <taxon>Eukaryota</taxon>
        <taxon>Fungi</taxon>
        <taxon>Fungi incertae sedis</taxon>
        <taxon>Zoopagomycota</taxon>
        <taxon>Kickxellomycotina</taxon>
        <taxon>Dimargaritomycetes</taxon>
        <taxon>Dimargaritales</taxon>
        <taxon>Dimargaritaceae</taxon>
        <taxon>Dispira</taxon>
    </lineage>
</organism>
<keyword evidence="2 5" id="KW-0812">Transmembrane</keyword>
<dbReference type="NCBIfam" id="TIGR00815">
    <property type="entry name" value="sulP"/>
    <property type="match status" value="1"/>
</dbReference>
<evidence type="ECO:0000256" key="1">
    <source>
        <dbReference type="ARBA" id="ARBA00004141"/>
    </source>
</evidence>
<evidence type="ECO:0000313" key="8">
    <source>
        <dbReference type="Proteomes" id="UP001150925"/>
    </source>
</evidence>
<dbReference type="InterPro" id="IPR001902">
    <property type="entry name" value="SLC26A/SulP_fam"/>
</dbReference>
<feature type="transmembrane region" description="Helical" evidence="5">
    <location>
        <begin position="496"/>
        <end position="522"/>
    </location>
</feature>
<feature type="transmembrane region" description="Helical" evidence="5">
    <location>
        <begin position="225"/>
        <end position="252"/>
    </location>
</feature>
<dbReference type="GO" id="GO:0055085">
    <property type="term" value="P:transmembrane transport"/>
    <property type="evidence" value="ECO:0007669"/>
    <property type="project" value="InterPro"/>
</dbReference>
<evidence type="ECO:0000256" key="2">
    <source>
        <dbReference type="ARBA" id="ARBA00022692"/>
    </source>
</evidence>
<evidence type="ECO:0000256" key="3">
    <source>
        <dbReference type="ARBA" id="ARBA00022989"/>
    </source>
</evidence>
<evidence type="ECO:0000259" key="6">
    <source>
        <dbReference type="PROSITE" id="PS50801"/>
    </source>
</evidence>
<evidence type="ECO:0000256" key="5">
    <source>
        <dbReference type="SAM" id="Phobius"/>
    </source>
</evidence>
<dbReference type="PANTHER" id="PTHR11814">
    <property type="entry name" value="SULFATE TRANSPORTER"/>
    <property type="match status" value="1"/>
</dbReference>
<dbReference type="Gene3D" id="3.30.750.24">
    <property type="entry name" value="STAS domain"/>
    <property type="match status" value="1"/>
</dbReference>
<dbReference type="InterPro" id="IPR036513">
    <property type="entry name" value="STAS_dom_sf"/>
</dbReference>
<dbReference type="CDD" id="cd07042">
    <property type="entry name" value="STAS_SulP_like_sulfate_transporter"/>
    <property type="match status" value="1"/>
</dbReference>
<accession>A0A9W8AVF5</accession>
<feature type="transmembrane region" description="Helical" evidence="5">
    <location>
        <begin position="433"/>
        <end position="451"/>
    </location>
</feature>
<proteinExistence type="predicted"/>
<feature type="transmembrane region" description="Helical" evidence="5">
    <location>
        <begin position="362"/>
        <end position="381"/>
    </location>
</feature>
<keyword evidence="3 5" id="KW-1133">Transmembrane helix</keyword>
<comment type="caution">
    <text evidence="7">The sequence shown here is derived from an EMBL/GenBank/DDBJ whole genome shotgun (WGS) entry which is preliminary data.</text>
</comment>
<feature type="transmembrane region" description="Helical" evidence="5">
    <location>
        <begin position="401"/>
        <end position="421"/>
    </location>
</feature>
<reference evidence="7" key="1">
    <citation type="submission" date="2022-07" db="EMBL/GenBank/DDBJ databases">
        <title>Phylogenomic reconstructions and comparative analyses of Kickxellomycotina fungi.</title>
        <authorList>
            <person name="Reynolds N.K."/>
            <person name="Stajich J.E."/>
            <person name="Barry K."/>
            <person name="Grigoriev I.V."/>
            <person name="Crous P."/>
            <person name="Smith M.E."/>
        </authorList>
    </citation>
    <scope>NUCLEOTIDE SEQUENCE</scope>
    <source>
        <strain evidence="7">RSA 1196</strain>
    </source>
</reference>
<name>A0A9W8AVF5_9FUNG</name>
<dbReference type="InterPro" id="IPR011547">
    <property type="entry name" value="SLC26A/SulP_dom"/>
</dbReference>
<dbReference type="Proteomes" id="UP001150925">
    <property type="component" value="Unassembled WGS sequence"/>
</dbReference>
<feature type="domain" description="STAS" evidence="6">
    <location>
        <begin position="552"/>
        <end position="678"/>
    </location>
</feature>
<dbReference type="InterPro" id="IPR002645">
    <property type="entry name" value="STAS_dom"/>
</dbReference>
<keyword evidence="8" id="KW-1185">Reference proteome</keyword>
<dbReference type="OrthoDB" id="427213at2759"/>
<keyword evidence="4 5" id="KW-0472">Membrane</keyword>
<evidence type="ECO:0000313" key="7">
    <source>
        <dbReference type="EMBL" id="KAJ1965836.1"/>
    </source>
</evidence>
<dbReference type="Pfam" id="PF00916">
    <property type="entry name" value="Sulfate_transp"/>
    <property type="match status" value="1"/>
</dbReference>
<gene>
    <name evidence="7" type="ORF">IWQ62_002569</name>
</gene>
<dbReference type="EMBL" id="JANBPY010000564">
    <property type="protein sequence ID" value="KAJ1965836.1"/>
    <property type="molecule type" value="Genomic_DNA"/>
</dbReference>
<sequence length="703" mass="77555">MATPVDEQSPLLQKGRRPLLERRGSTHRVCFDIPPTNDLSEASTQSSIGRYPLTPGIQSGISAMDAEGPLGSVGLTQPSTWDQFATRMRYYVPVVGWLPDYDGGQLWNDVRAGLTVACLLIPQALSYGSLARLSPINGLYTALVPMFVYGIFGTSRHLAMGPEALISTIVGTVIADYEQTVDKTTSPALLDAAGVARVVTFLVGIFSFLLGIFRLGFLDSILSKALLRGFVTAVAFVIIIGQLIPLCGFYHLGEKLPSVHASPIEKLRFVIEHFGEAHQLTLWVSMGCIEFLVGAMLVKRRFKRIGWIQQFPEILVTVVMSTLLCYLFEWHTKGLLIFGRVDSGFPTPHLPRLPEAVFYKDAFTSALLISIIGIVESIIIAREYASKNHYSVSPNRELVALGLANLLGCVFGAYPAFGSLARSRLNDRAKAKTQFAGVITGALVLLTITLLLPLFHYLPKAVLSAIIFNTGLSLLTKTPRELRFLYRVGAWRDIILLTLIFVSTMVVSVEVGIMLAVILSLMTVIKKTTVPRITILGRITGTKDQFAPVPDFPDQVEHVQGVMVVRIEEPLFFANTGQLQARLKRLELFGDMDTHPSERARLPPAQAVIFDVENMPDVDASALAILKEIVESYHLRKIIVCFVRLHPSLYLTFEKSGLREKVGHQLFFVTVADALEHVEQARSYSCDSASDSPQDTDNEFATF</sequence>